<accession>A0A7S2XW29</accession>
<proteinExistence type="predicted"/>
<evidence type="ECO:0000256" key="1">
    <source>
        <dbReference type="PIRSR" id="PIRSR613078-1"/>
    </source>
</evidence>
<dbReference type="Pfam" id="PF00300">
    <property type="entry name" value="His_Phos_1"/>
    <property type="match status" value="1"/>
</dbReference>
<feature type="binding site" evidence="2">
    <location>
        <begin position="85"/>
        <end position="92"/>
    </location>
    <ligand>
        <name>substrate</name>
    </ligand>
</feature>
<feature type="active site" description="Proton donor/acceptor" evidence="1">
    <location>
        <position position="181"/>
    </location>
</feature>
<dbReference type="SUPFAM" id="SSF53254">
    <property type="entry name" value="Phosphoglycerate mutase-like"/>
    <property type="match status" value="1"/>
</dbReference>
<evidence type="ECO:0000313" key="4">
    <source>
        <dbReference type="EMBL" id="CAD9861691.1"/>
    </source>
</evidence>
<dbReference type="SMART" id="SM00855">
    <property type="entry name" value="PGAM"/>
    <property type="match status" value="1"/>
</dbReference>
<dbReference type="AlphaFoldDB" id="A0A7S2XW29"/>
<keyword evidence="3" id="KW-0732">Signal</keyword>
<dbReference type="InterPro" id="IPR013078">
    <property type="entry name" value="His_Pase_superF_clade-1"/>
</dbReference>
<protein>
    <recommendedName>
        <fullName evidence="5">Phosphoglycerate mutase (2,3-diphosphoglycerate-dependent)</fullName>
    </recommendedName>
</protein>
<gene>
    <name evidence="4" type="ORF">FJAP1339_LOCUS4213</name>
</gene>
<reference evidence="4" key="1">
    <citation type="submission" date="2021-01" db="EMBL/GenBank/DDBJ databases">
        <authorList>
            <person name="Corre E."/>
            <person name="Pelletier E."/>
            <person name="Niang G."/>
            <person name="Scheremetjew M."/>
            <person name="Finn R."/>
            <person name="Kale V."/>
            <person name="Holt S."/>
            <person name="Cochrane G."/>
            <person name="Meng A."/>
            <person name="Brown T."/>
            <person name="Cohen L."/>
        </authorList>
    </citation>
    <scope>NUCLEOTIDE SEQUENCE</scope>
    <source>
        <strain evidence="4">CCMP1661</strain>
    </source>
</reference>
<dbReference type="PANTHER" id="PTHR47821">
    <property type="entry name" value="PHOSPHOGLYCERATE MUTASE FAMILY PROTEIN"/>
    <property type="match status" value="1"/>
</dbReference>
<organism evidence="4">
    <name type="scientific">Fibrocapsa japonica</name>
    <dbReference type="NCBI Taxonomy" id="94617"/>
    <lineage>
        <taxon>Eukaryota</taxon>
        <taxon>Sar</taxon>
        <taxon>Stramenopiles</taxon>
        <taxon>Ochrophyta</taxon>
        <taxon>Raphidophyceae</taxon>
        <taxon>Chattonellales</taxon>
        <taxon>Chattonellaceae</taxon>
        <taxon>Fibrocapsa</taxon>
    </lineage>
</organism>
<dbReference type="CDD" id="cd07067">
    <property type="entry name" value="HP_PGM_like"/>
    <property type="match status" value="1"/>
</dbReference>
<evidence type="ECO:0000256" key="2">
    <source>
        <dbReference type="PIRSR" id="PIRSR613078-2"/>
    </source>
</evidence>
<name>A0A7S2XW29_9STRA</name>
<dbReference type="Gene3D" id="3.40.50.1240">
    <property type="entry name" value="Phosphoglycerate mutase-like"/>
    <property type="match status" value="1"/>
</dbReference>
<sequence length="292" mass="32972">MYMVALFFLLLRVCGAVKHDNIAAIRHAFLITALCVGLRDACAFITHAPSIRERKSERLVTEPKMLDECSIPRLPALKNKYFCIRHGQSTANVQGIISSLPSVGTKTHGLSEMGKDQARSSAKSIIRQIGGKKELEKLKIYSSDFTRAVQTAEEALNTVWELAQIEEQSKPTVQTDVRLRERFFGEFDGKSTKFYDEVWKFDVDDVHHTNFGVESVNSVVSRIRGLIIDLEEQHDGIECVPILFSSHGDTIRIMETYMANVDVRTFPQYSLNNAEVRPLLQTPDNLMTIPLI</sequence>
<evidence type="ECO:0000256" key="3">
    <source>
        <dbReference type="SAM" id="SignalP"/>
    </source>
</evidence>
<dbReference type="EMBL" id="HBHR01008706">
    <property type="protein sequence ID" value="CAD9861691.1"/>
    <property type="molecule type" value="Transcribed_RNA"/>
</dbReference>
<feature type="active site" description="Tele-phosphohistidine intermediate" evidence="1">
    <location>
        <position position="86"/>
    </location>
</feature>
<dbReference type="PANTHER" id="PTHR47821:SF2">
    <property type="entry name" value="PHOSPHOGLYCERATE MUTASE FAMILY PROTEIN"/>
    <property type="match status" value="1"/>
</dbReference>
<feature type="signal peptide" evidence="3">
    <location>
        <begin position="1"/>
        <end position="16"/>
    </location>
</feature>
<feature type="chain" id="PRO_5031331164" description="Phosphoglycerate mutase (2,3-diphosphoglycerate-dependent)" evidence="3">
    <location>
        <begin position="17"/>
        <end position="292"/>
    </location>
</feature>
<evidence type="ECO:0008006" key="5">
    <source>
        <dbReference type="Google" id="ProtNLM"/>
    </source>
</evidence>
<dbReference type="InterPro" id="IPR029033">
    <property type="entry name" value="His_PPase_superfam"/>
</dbReference>
<feature type="binding site" evidence="2">
    <location>
        <position position="147"/>
    </location>
    <ligand>
        <name>substrate</name>
    </ligand>
</feature>